<keyword evidence="1" id="KW-0812">Transmembrane</keyword>
<accession>A0A8J5XFP0</accession>
<protein>
    <submittedName>
        <fullName evidence="2">Uncharacterized protein</fullName>
    </submittedName>
</protein>
<dbReference type="EMBL" id="JAGTXO010000018">
    <property type="protein sequence ID" value="KAG8463002.1"/>
    <property type="molecule type" value="Genomic_DNA"/>
</dbReference>
<name>A0A8J5XFP0_DIALT</name>
<keyword evidence="3" id="KW-1185">Reference proteome</keyword>
<dbReference type="AlphaFoldDB" id="A0A8J5XFP0"/>
<comment type="caution">
    <text evidence="2">The sequence shown here is derived from an EMBL/GenBank/DDBJ whole genome shotgun (WGS) entry which is preliminary data.</text>
</comment>
<gene>
    <name evidence="2" type="ORF">KFE25_001775</name>
</gene>
<dbReference type="Proteomes" id="UP000751190">
    <property type="component" value="Unassembled WGS sequence"/>
</dbReference>
<evidence type="ECO:0000256" key="1">
    <source>
        <dbReference type="SAM" id="Phobius"/>
    </source>
</evidence>
<reference evidence="2" key="1">
    <citation type="submission" date="2021-05" db="EMBL/GenBank/DDBJ databases">
        <title>The genome of the haptophyte Pavlova lutheri (Diacronema luteri, Pavlovales) - a model for lipid biosynthesis in eukaryotic algae.</title>
        <authorList>
            <person name="Hulatt C.J."/>
            <person name="Posewitz M.C."/>
        </authorList>
    </citation>
    <scope>NUCLEOTIDE SEQUENCE</scope>
    <source>
        <strain evidence="2">NIVA-4/92</strain>
    </source>
</reference>
<evidence type="ECO:0000313" key="3">
    <source>
        <dbReference type="Proteomes" id="UP000751190"/>
    </source>
</evidence>
<keyword evidence="1" id="KW-0472">Membrane</keyword>
<evidence type="ECO:0000313" key="2">
    <source>
        <dbReference type="EMBL" id="KAG8463002.1"/>
    </source>
</evidence>
<organism evidence="2 3">
    <name type="scientific">Diacronema lutheri</name>
    <name type="common">Unicellular marine alga</name>
    <name type="synonym">Monochrysis lutheri</name>
    <dbReference type="NCBI Taxonomy" id="2081491"/>
    <lineage>
        <taxon>Eukaryota</taxon>
        <taxon>Haptista</taxon>
        <taxon>Haptophyta</taxon>
        <taxon>Pavlovophyceae</taxon>
        <taxon>Pavlovales</taxon>
        <taxon>Pavlovaceae</taxon>
        <taxon>Diacronema</taxon>
    </lineage>
</organism>
<sequence length="139" mass="14170">MALSATACAAFVRSMRGGFALAPSSLARAALAVVCGALPLALLPAARRAARRLSSARARDVVALHECESASWANAYDDLVRAAALSSAAVHVGRHAPMPTTTATAAPSGPKRAHGSVHFAALDDDMQPDGIYPLVSANP</sequence>
<feature type="transmembrane region" description="Helical" evidence="1">
    <location>
        <begin position="26"/>
        <end position="46"/>
    </location>
</feature>
<proteinExistence type="predicted"/>
<keyword evidence="1" id="KW-1133">Transmembrane helix</keyword>